<name>A0A1F5WNP3_9BACT</name>
<sequence>MATQLSSLEKIEESIQKASPEEQRRLLIKLPHLLKLDVSDLILLKIAESSFDFWNNPDDTVYDSL</sequence>
<proteinExistence type="predicted"/>
<reference evidence="1 2" key="1">
    <citation type="journal article" date="2016" name="Nat. Commun.">
        <title>Thousands of microbial genomes shed light on interconnected biogeochemical processes in an aquifer system.</title>
        <authorList>
            <person name="Anantharaman K."/>
            <person name="Brown C.T."/>
            <person name="Hug L.A."/>
            <person name="Sharon I."/>
            <person name="Castelle C.J."/>
            <person name="Probst A.J."/>
            <person name="Thomas B.C."/>
            <person name="Singh A."/>
            <person name="Wilkins M.J."/>
            <person name="Karaoz U."/>
            <person name="Brodie E.L."/>
            <person name="Williams K.H."/>
            <person name="Hubbard S.S."/>
            <person name="Banfield J.F."/>
        </authorList>
    </citation>
    <scope>NUCLEOTIDE SEQUENCE [LARGE SCALE GENOMIC DNA]</scope>
</reference>
<dbReference type="Proteomes" id="UP000177723">
    <property type="component" value="Unassembled WGS sequence"/>
</dbReference>
<protein>
    <submittedName>
        <fullName evidence="1">Uncharacterized protein</fullName>
    </submittedName>
</protein>
<evidence type="ECO:0000313" key="1">
    <source>
        <dbReference type="EMBL" id="OGF77322.1"/>
    </source>
</evidence>
<organism evidence="1 2">
    <name type="scientific">Candidatus Giovannonibacteria bacterium RIFCSPHIGHO2_12_FULL_43_15</name>
    <dbReference type="NCBI Taxonomy" id="1798341"/>
    <lineage>
        <taxon>Bacteria</taxon>
        <taxon>Candidatus Giovannoniibacteriota</taxon>
    </lineage>
</organism>
<gene>
    <name evidence="1" type="ORF">A3F23_03425</name>
</gene>
<accession>A0A1F5WNP3</accession>
<comment type="caution">
    <text evidence="1">The sequence shown here is derived from an EMBL/GenBank/DDBJ whole genome shotgun (WGS) entry which is preliminary data.</text>
</comment>
<dbReference type="AlphaFoldDB" id="A0A1F5WNP3"/>
<evidence type="ECO:0000313" key="2">
    <source>
        <dbReference type="Proteomes" id="UP000177723"/>
    </source>
</evidence>
<dbReference type="EMBL" id="MFHT01000021">
    <property type="protein sequence ID" value="OGF77322.1"/>
    <property type="molecule type" value="Genomic_DNA"/>
</dbReference>